<feature type="domain" description="CheR-type methyltransferase" evidence="5">
    <location>
        <begin position="192"/>
        <end position="363"/>
    </location>
</feature>
<dbReference type="EMBL" id="CP132942">
    <property type="protein sequence ID" value="XCB32477.1"/>
    <property type="molecule type" value="Genomic_DNA"/>
</dbReference>
<dbReference type="PRINTS" id="PR00996">
    <property type="entry name" value="CHERMTFRASE"/>
</dbReference>
<evidence type="ECO:0000313" key="6">
    <source>
        <dbReference type="EMBL" id="XCB32477.1"/>
    </source>
</evidence>
<accession>A0AAU7ZNH0</accession>
<proteinExistence type="predicted"/>
<evidence type="ECO:0000256" key="2">
    <source>
        <dbReference type="ARBA" id="ARBA00022679"/>
    </source>
</evidence>
<evidence type="ECO:0000256" key="1">
    <source>
        <dbReference type="ARBA" id="ARBA00022603"/>
    </source>
</evidence>
<dbReference type="AlphaFoldDB" id="A0AAU7ZNH0"/>
<evidence type="ECO:0000256" key="4">
    <source>
        <dbReference type="SAM" id="MobiDB-lite"/>
    </source>
</evidence>
<dbReference type="PANTHER" id="PTHR24422:SF19">
    <property type="entry name" value="CHEMOTAXIS PROTEIN METHYLTRANSFERASE"/>
    <property type="match status" value="1"/>
</dbReference>
<dbReference type="Pfam" id="PF01739">
    <property type="entry name" value="CheR"/>
    <property type="match status" value="1"/>
</dbReference>
<evidence type="ECO:0000256" key="3">
    <source>
        <dbReference type="ARBA" id="ARBA00022691"/>
    </source>
</evidence>
<dbReference type="GO" id="GO:0032259">
    <property type="term" value="P:methylation"/>
    <property type="evidence" value="ECO:0007669"/>
    <property type="project" value="UniProtKB-KW"/>
</dbReference>
<name>A0AAU7ZNH0_9BACT</name>
<keyword evidence="3" id="KW-0949">S-adenosyl-L-methionine</keyword>
<dbReference type="InterPro" id="IPR011051">
    <property type="entry name" value="RmlC_Cupin_sf"/>
</dbReference>
<gene>
    <name evidence="6" type="ORF">RBB77_18845</name>
</gene>
<feature type="compositionally biased region" description="Polar residues" evidence="4">
    <location>
        <begin position="459"/>
        <end position="469"/>
    </location>
</feature>
<dbReference type="SUPFAM" id="SSF53335">
    <property type="entry name" value="S-adenosyl-L-methionine-dependent methyltransferases"/>
    <property type="match status" value="1"/>
</dbReference>
<dbReference type="PROSITE" id="PS50123">
    <property type="entry name" value="CHER"/>
    <property type="match status" value="1"/>
</dbReference>
<reference evidence="6" key="2">
    <citation type="journal article" date="2024" name="Environ. Microbiol.">
        <title>Genome analysis and description of Tunturibacter gen. nov. expands the diversity of Terriglobia in tundra soils.</title>
        <authorList>
            <person name="Messyasz A."/>
            <person name="Mannisto M.K."/>
            <person name="Kerkhof L.J."/>
            <person name="Haggblom M.M."/>
        </authorList>
    </citation>
    <scope>NUCLEOTIDE SEQUENCE</scope>
    <source>
        <strain evidence="6">X5P6</strain>
    </source>
</reference>
<dbReference type="GO" id="GO:0008757">
    <property type="term" value="F:S-adenosylmethionine-dependent methyltransferase activity"/>
    <property type="evidence" value="ECO:0007669"/>
    <property type="project" value="InterPro"/>
</dbReference>
<dbReference type="InterPro" id="IPR029063">
    <property type="entry name" value="SAM-dependent_MTases_sf"/>
</dbReference>
<organism evidence="6">
    <name type="scientific">Tunturiibacter psychrotolerans</name>
    <dbReference type="NCBI Taxonomy" id="3069686"/>
    <lineage>
        <taxon>Bacteria</taxon>
        <taxon>Pseudomonadati</taxon>
        <taxon>Acidobacteriota</taxon>
        <taxon>Terriglobia</taxon>
        <taxon>Terriglobales</taxon>
        <taxon>Acidobacteriaceae</taxon>
        <taxon>Tunturiibacter</taxon>
    </lineage>
</organism>
<protein>
    <submittedName>
        <fullName evidence="6">CheR family methyltransferase</fullName>
    </submittedName>
</protein>
<feature type="region of interest" description="Disordered" evidence="4">
    <location>
        <begin position="445"/>
        <end position="469"/>
    </location>
</feature>
<reference evidence="6" key="1">
    <citation type="submission" date="2023-08" db="EMBL/GenBank/DDBJ databases">
        <authorList>
            <person name="Messyasz A."/>
            <person name="Mannisto M.K."/>
            <person name="Kerkhof L.J."/>
            <person name="Haggblom M."/>
        </authorList>
    </citation>
    <scope>NUCLEOTIDE SEQUENCE</scope>
    <source>
        <strain evidence="6">X5P6</strain>
    </source>
</reference>
<dbReference type="SUPFAM" id="SSF51182">
    <property type="entry name" value="RmlC-like cupins"/>
    <property type="match status" value="1"/>
</dbReference>
<dbReference type="RefSeq" id="WP_353063323.1">
    <property type="nucleotide sequence ID" value="NZ_CP132942.1"/>
</dbReference>
<dbReference type="PANTHER" id="PTHR24422">
    <property type="entry name" value="CHEMOTAXIS PROTEIN METHYLTRANSFERASE"/>
    <property type="match status" value="1"/>
</dbReference>
<dbReference type="Gene3D" id="3.40.50.150">
    <property type="entry name" value="Vaccinia Virus protein VP39"/>
    <property type="match status" value="1"/>
</dbReference>
<evidence type="ECO:0000259" key="5">
    <source>
        <dbReference type="PROSITE" id="PS50123"/>
    </source>
</evidence>
<keyword evidence="2" id="KW-0808">Transferase</keyword>
<dbReference type="KEGG" id="tpsc:RBB77_18845"/>
<dbReference type="InterPro" id="IPR022642">
    <property type="entry name" value="CheR_C"/>
</dbReference>
<dbReference type="InterPro" id="IPR000780">
    <property type="entry name" value="CheR_MeTrfase"/>
</dbReference>
<dbReference type="InterPro" id="IPR014710">
    <property type="entry name" value="RmlC-like_jellyroll"/>
</dbReference>
<dbReference type="SMART" id="SM00138">
    <property type="entry name" value="MeTrc"/>
    <property type="match status" value="1"/>
</dbReference>
<keyword evidence="1 6" id="KW-0489">Methyltransferase</keyword>
<dbReference type="InterPro" id="IPR050903">
    <property type="entry name" value="Bact_Chemotaxis_MeTrfase"/>
</dbReference>
<dbReference type="Gene3D" id="2.60.120.10">
    <property type="entry name" value="Jelly Rolls"/>
    <property type="match status" value="1"/>
</dbReference>
<sequence>MAYIYSLPTSASFTGKGLVGYTFGPLSQKDVELYYVEVKKGHDVFMISKKITRTYYILSGSGYFTIGGHKYNVGPGMLIEVPPKIEYCYSGRMTLIAFSKPRWFSGNDTFTKWNADVVGQDLAYRTDGGSLLTRLVRVRLFGKSPVNAFLRLNQRIWDNLPSSLAVLSAVRLCGDFSHKVARMQVRSQAFATLFLRNRPELELIRRLLERTAKGGHLRVTVLGCSTGAEAYSVAWKIRSARPDIKLTLRAVDISKQAVEFAKCGMYSIASSQLTDTQIFEAVTPSEMEELFHRNGDTVTVKSWIKEGIEWHVGDVGEPEVIDGLGPQDIVVANNFLCHMDPPSAEMCLRNIARLVSPNGYVFVSGIDLDVRTKVARDLGWVPLEELLEEVHEGDPYLRRYWPGRYAGLEPLNKKRADWRIRYAAAFQFVPRVISSLTLCNEELGGGSERSEWVPVLSGDGNSNHPMDAN</sequence>